<dbReference type="InterPro" id="IPR002376">
    <property type="entry name" value="Formyl_transf_N"/>
</dbReference>
<dbReference type="PANTHER" id="PTHR11138">
    <property type="entry name" value="METHIONYL-TRNA FORMYLTRANSFERASE"/>
    <property type="match status" value="1"/>
</dbReference>
<feature type="domain" description="Formyl transferase C-terminal" evidence="7">
    <location>
        <begin position="204"/>
        <end position="302"/>
    </location>
</feature>
<feature type="binding site" evidence="5">
    <location>
        <begin position="109"/>
        <end position="112"/>
    </location>
    <ligand>
        <name>(6S)-5,6,7,8-tetrahydrofolate</name>
        <dbReference type="ChEBI" id="CHEBI:57453"/>
    </ligand>
</feature>
<dbReference type="OrthoDB" id="9802815at2"/>
<keyword evidence="3 5" id="KW-0808">Transferase</keyword>
<evidence type="ECO:0000256" key="3">
    <source>
        <dbReference type="ARBA" id="ARBA00022679"/>
    </source>
</evidence>
<dbReference type="InterPro" id="IPR011034">
    <property type="entry name" value="Formyl_transferase-like_C_sf"/>
</dbReference>
<dbReference type="GO" id="GO:0005829">
    <property type="term" value="C:cytosol"/>
    <property type="evidence" value="ECO:0007669"/>
    <property type="project" value="TreeGrafter"/>
</dbReference>
<organism evidence="8 9">
    <name type="scientific">Proteiniclasticum ruminis</name>
    <dbReference type="NCBI Taxonomy" id="398199"/>
    <lineage>
        <taxon>Bacteria</taxon>
        <taxon>Bacillati</taxon>
        <taxon>Bacillota</taxon>
        <taxon>Clostridia</taxon>
        <taxon>Eubacteriales</taxon>
        <taxon>Clostridiaceae</taxon>
        <taxon>Proteiniclasticum</taxon>
    </lineage>
</organism>
<dbReference type="SUPFAM" id="SSF53328">
    <property type="entry name" value="Formyltransferase"/>
    <property type="match status" value="1"/>
</dbReference>
<dbReference type="InterPro" id="IPR005793">
    <property type="entry name" value="Formyl_trans_C"/>
</dbReference>
<evidence type="ECO:0000313" key="9">
    <source>
        <dbReference type="Proteomes" id="UP000181899"/>
    </source>
</evidence>
<dbReference type="Gene3D" id="3.40.50.12230">
    <property type="match status" value="1"/>
</dbReference>
<evidence type="ECO:0000256" key="2">
    <source>
        <dbReference type="ARBA" id="ARBA00012261"/>
    </source>
</evidence>
<dbReference type="PANTHER" id="PTHR11138:SF5">
    <property type="entry name" value="METHIONYL-TRNA FORMYLTRANSFERASE, MITOCHONDRIAL"/>
    <property type="match status" value="1"/>
</dbReference>
<comment type="similarity">
    <text evidence="1 5">Belongs to the Fmt family.</text>
</comment>
<dbReference type="Pfam" id="PF02911">
    <property type="entry name" value="Formyl_trans_C"/>
    <property type="match status" value="1"/>
</dbReference>
<dbReference type="Proteomes" id="UP000181899">
    <property type="component" value="Unassembled WGS sequence"/>
</dbReference>
<dbReference type="InterPro" id="IPR001555">
    <property type="entry name" value="GART_AS"/>
</dbReference>
<dbReference type="SUPFAM" id="SSF50486">
    <property type="entry name" value="FMT C-terminal domain-like"/>
    <property type="match status" value="1"/>
</dbReference>
<dbReference type="RefSeq" id="WP_074910914.1">
    <property type="nucleotide sequence ID" value="NZ_FOVK01000001.1"/>
</dbReference>
<dbReference type="CDD" id="cd08646">
    <property type="entry name" value="FMT_core_Met-tRNA-FMT_N"/>
    <property type="match status" value="1"/>
</dbReference>
<gene>
    <name evidence="5" type="primary">fmt</name>
    <name evidence="8" type="ORF">SAMN04488695_101586</name>
</gene>
<dbReference type="InterPro" id="IPR041711">
    <property type="entry name" value="Met-tRNA-FMT_N"/>
</dbReference>
<dbReference type="NCBIfam" id="TIGR00460">
    <property type="entry name" value="fmt"/>
    <property type="match status" value="1"/>
</dbReference>
<evidence type="ECO:0000259" key="7">
    <source>
        <dbReference type="Pfam" id="PF02911"/>
    </source>
</evidence>
<dbReference type="Pfam" id="PF00551">
    <property type="entry name" value="Formyl_trans_N"/>
    <property type="match status" value="1"/>
</dbReference>
<dbReference type="CDD" id="cd08704">
    <property type="entry name" value="Met_tRNA_FMT_C"/>
    <property type="match status" value="1"/>
</dbReference>
<dbReference type="InterPro" id="IPR044135">
    <property type="entry name" value="Met-tRNA-FMT_C"/>
</dbReference>
<reference evidence="8 9" key="1">
    <citation type="submission" date="2016-10" db="EMBL/GenBank/DDBJ databases">
        <authorList>
            <person name="de Groot N.N."/>
        </authorList>
    </citation>
    <scope>NUCLEOTIDE SEQUENCE [LARGE SCALE GENOMIC DNA]</scope>
    <source>
        <strain evidence="8 9">ML2</strain>
    </source>
</reference>
<dbReference type="STRING" id="398199.SAMN05421804_101159"/>
<evidence type="ECO:0000259" key="6">
    <source>
        <dbReference type="Pfam" id="PF00551"/>
    </source>
</evidence>
<dbReference type="InterPro" id="IPR036477">
    <property type="entry name" value="Formyl_transf_N_sf"/>
</dbReference>
<feature type="domain" description="Formyl transferase N-terminal" evidence="6">
    <location>
        <begin position="1"/>
        <end position="179"/>
    </location>
</feature>
<dbReference type="InterPro" id="IPR005794">
    <property type="entry name" value="Fmt"/>
</dbReference>
<protein>
    <recommendedName>
        <fullName evidence="2 5">Methionyl-tRNA formyltransferase</fullName>
        <ecNumber evidence="2 5">2.1.2.9</ecNumber>
    </recommendedName>
</protein>
<evidence type="ECO:0000256" key="5">
    <source>
        <dbReference type="HAMAP-Rule" id="MF_00182"/>
    </source>
</evidence>
<evidence type="ECO:0000256" key="1">
    <source>
        <dbReference type="ARBA" id="ARBA00010699"/>
    </source>
</evidence>
<accession>A0A1I4YGC1</accession>
<dbReference type="EC" id="2.1.2.9" evidence="2 5"/>
<comment type="catalytic activity">
    <reaction evidence="5">
        <text>L-methionyl-tRNA(fMet) + (6R)-10-formyltetrahydrofolate = N-formyl-L-methionyl-tRNA(fMet) + (6S)-5,6,7,8-tetrahydrofolate + H(+)</text>
        <dbReference type="Rhea" id="RHEA:24380"/>
        <dbReference type="Rhea" id="RHEA-COMP:9952"/>
        <dbReference type="Rhea" id="RHEA-COMP:9953"/>
        <dbReference type="ChEBI" id="CHEBI:15378"/>
        <dbReference type="ChEBI" id="CHEBI:57453"/>
        <dbReference type="ChEBI" id="CHEBI:78530"/>
        <dbReference type="ChEBI" id="CHEBI:78844"/>
        <dbReference type="ChEBI" id="CHEBI:195366"/>
        <dbReference type="EC" id="2.1.2.9"/>
    </reaction>
</comment>
<evidence type="ECO:0000313" key="8">
    <source>
        <dbReference type="EMBL" id="SFN37074.1"/>
    </source>
</evidence>
<dbReference type="GO" id="GO:0004479">
    <property type="term" value="F:methionyl-tRNA formyltransferase activity"/>
    <property type="evidence" value="ECO:0007669"/>
    <property type="project" value="UniProtKB-UniRule"/>
</dbReference>
<sequence length="314" mass="34904">MKIIFMGTPDFSVPSLKVLDDRYGVSLVVTQPDKEKGRGKKVTFPPVKEEALKRNIPVKQPVRLRNDRALIEEMKTIAPDYIIVVAYGQILSEEILAIPKYGCINLHASLLPKLRGAAPLNFALIEGHKESGATTMLMDKGLDTGDMLLVRKIELTEQMNVEELHDRISEMGGELLVETMEGFMRGSVKPQPQKHEESTYAPLIDKDFQLIHWDSSPFAVHNLVRGLSPVPGAFSYLDGQKVKILETEVVEGPKVAEGAPGEILNVSKEGIIVAAGEGQIRILRLQYPGKKPMMVRDFLNGNTISEKYFKRSEG</sequence>
<keyword evidence="4 5" id="KW-0648">Protein biosynthesis</keyword>
<keyword evidence="9" id="KW-1185">Reference proteome</keyword>
<evidence type="ECO:0000256" key="4">
    <source>
        <dbReference type="ARBA" id="ARBA00022917"/>
    </source>
</evidence>
<proteinExistence type="inferred from homology"/>
<dbReference type="HAMAP" id="MF_00182">
    <property type="entry name" value="Formyl_trans"/>
    <property type="match status" value="1"/>
</dbReference>
<dbReference type="FunFam" id="3.40.50.12230:FF:000001">
    <property type="entry name" value="Methionyl-tRNA formyltransferase"/>
    <property type="match status" value="1"/>
</dbReference>
<dbReference type="PROSITE" id="PS00373">
    <property type="entry name" value="GART"/>
    <property type="match status" value="1"/>
</dbReference>
<dbReference type="AlphaFoldDB" id="A0A1I4YGC1"/>
<name>A0A1I4YGC1_9CLOT</name>
<comment type="function">
    <text evidence="5">Attaches a formyl group to the free amino group of methionyl-tRNA(fMet). The formyl group appears to play a dual role in the initiator identity of N-formylmethionyl-tRNA by promoting its recognition by IF2 and preventing the misappropriation of this tRNA by the elongation apparatus.</text>
</comment>
<dbReference type="EMBL" id="FOVK01000001">
    <property type="protein sequence ID" value="SFN37074.1"/>
    <property type="molecule type" value="Genomic_DNA"/>
</dbReference>